<keyword evidence="3" id="KW-1185">Reference proteome</keyword>
<evidence type="ECO:0000313" key="3">
    <source>
        <dbReference type="Proteomes" id="UP001156102"/>
    </source>
</evidence>
<organism evidence="2 3">
    <name type="scientific">Ectobacillus ponti</name>
    <dbReference type="NCBI Taxonomy" id="2961894"/>
    <lineage>
        <taxon>Bacteria</taxon>
        <taxon>Bacillati</taxon>
        <taxon>Bacillota</taxon>
        <taxon>Bacilli</taxon>
        <taxon>Bacillales</taxon>
        <taxon>Bacillaceae</taxon>
        <taxon>Ectobacillus</taxon>
    </lineage>
</organism>
<feature type="transmembrane region" description="Helical" evidence="1">
    <location>
        <begin position="127"/>
        <end position="145"/>
    </location>
</feature>
<protein>
    <submittedName>
        <fullName evidence="2">Uncharacterized protein</fullName>
    </submittedName>
</protein>
<dbReference type="RefSeq" id="WP_254758111.1">
    <property type="nucleotide sequence ID" value="NZ_JANCLT010000003.1"/>
</dbReference>
<dbReference type="EMBL" id="JANCLT010000003">
    <property type="protein sequence ID" value="MCP8968193.1"/>
    <property type="molecule type" value="Genomic_DNA"/>
</dbReference>
<sequence length="158" mass="18514">MNRRRPLLYFLALLPGLGHFYLGLMTRGLQFMLLFFGTIFLIANSFGSLALVLPVIVFYSYFDALQLHRLYQDMTELYDEPLITIAWLRRKKHVFGWVLIALGCLTVMKQIMNYLPQYISIYVPYDLVQNVIMSGTLILIGFQLLRNKHEDAWDTLEQ</sequence>
<comment type="caution">
    <text evidence="2">The sequence shown here is derived from an EMBL/GenBank/DDBJ whole genome shotgun (WGS) entry which is preliminary data.</text>
</comment>
<proteinExistence type="predicted"/>
<name>A0AA41X6P2_9BACI</name>
<feature type="transmembrane region" description="Helical" evidence="1">
    <location>
        <begin position="7"/>
        <end position="25"/>
    </location>
</feature>
<feature type="transmembrane region" description="Helical" evidence="1">
    <location>
        <begin position="94"/>
        <end position="115"/>
    </location>
</feature>
<dbReference type="AlphaFoldDB" id="A0AA41X6P2"/>
<feature type="transmembrane region" description="Helical" evidence="1">
    <location>
        <begin position="31"/>
        <end position="62"/>
    </location>
</feature>
<keyword evidence="1" id="KW-0812">Transmembrane</keyword>
<accession>A0AA41X6P2</accession>
<evidence type="ECO:0000313" key="2">
    <source>
        <dbReference type="EMBL" id="MCP8968193.1"/>
    </source>
</evidence>
<reference evidence="2" key="1">
    <citation type="submission" date="2022-07" db="EMBL/GenBank/DDBJ databases">
        <authorList>
            <person name="Li W.-J."/>
            <person name="Deng Q.-Q."/>
        </authorList>
    </citation>
    <scope>NUCLEOTIDE SEQUENCE</scope>
    <source>
        <strain evidence="2">SYSU M60031</strain>
    </source>
</reference>
<gene>
    <name evidence="2" type="ORF">NK662_06525</name>
</gene>
<evidence type="ECO:0000256" key="1">
    <source>
        <dbReference type="SAM" id="Phobius"/>
    </source>
</evidence>
<keyword evidence="1" id="KW-0472">Membrane</keyword>
<dbReference type="Proteomes" id="UP001156102">
    <property type="component" value="Unassembled WGS sequence"/>
</dbReference>
<keyword evidence="1" id="KW-1133">Transmembrane helix</keyword>